<dbReference type="AlphaFoldDB" id="A0A914EGX1"/>
<feature type="region of interest" description="Disordered" evidence="2">
    <location>
        <begin position="264"/>
        <end position="283"/>
    </location>
</feature>
<evidence type="ECO:0000256" key="2">
    <source>
        <dbReference type="SAM" id="MobiDB-lite"/>
    </source>
</evidence>
<keyword evidence="3" id="KW-1185">Reference proteome</keyword>
<organism evidence="3 4">
    <name type="scientific">Acrobeloides nanus</name>
    <dbReference type="NCBI Taxonomy" id="290746"/>
    <lineage>
        <taxon>Eukaryota</taxon>
        <taxon>Metazoa</taxon>
        <taxon>Ecdysozoa</taxon>
        <taxon>Nematoda</taxon>
        <taxon>Chromadorea</taxon>
        <taxon>Rhabditida</taxon>
        <taxon>Tylenchina</taxon>
        <taxon>Cephalobomorpha</taxon>
        <taxon>Cephaloboidea</taxon>
        <taxon>Cephalobidae</taxon>
        <taxon>Acrobeloides</taxon>
    </lineage>
</organism>
<evidence type="ECO:0000313" key="3">
    <source>
        <dbReference type="Proteomes" id="UP000887540"/>
    </source>
</evidence>
<accession>A0A914EGX1</accession>
<feature type="coiled-coil region" evidence="1">
    <location>
        <begin position="171"/>
        <end position="222"/>
    </location>
</feature>
<keyword evidence="1" id="KW-0175">Coiled coil</keyword>
<feature type="compositionally biased region" description="Polar residues" evidence="2">
    <location>
        <begin position="270"/>
        <end position="283"/>
    </location>
</feature>
<evidence type="ECO:0000313" key="4">
    <source>
        <dbReference type="WBParaSite" id="ACRNAN_scaffold8001.g13258.t1"/>
    </source>
</evidence>
<name>A0A914EGX1_9BILA</name>
<dbReference type="WBParaSite" id="ACRNAN_scaffold8001.g13258.t1">
    <property type="protein sequence ID" value="ACRNAN_scaffold8001.g13258.t1"/>
    <property type="gene ID" value="ACRNAN_scaffold8001.g13258"/>
</dbReference>
<sequence>MDSCSVSYSMGSYNSDFNDSIGEQSRSGYTSNFLPILSQTNPQLDVAKSSSTQRSFTLDRSEKEACHIETGMKIKLAKVKNPNDLLKEYEDASTQLEKFDIMKQNKEKVAAYHCLKEKCNNKAVCGKTCFDREHNNAQSQMSRTKSHMTIQVYRTLNQYLNAQGTQVAQENLDCKQKIDEMNQSIETMQRDINNLMKAKEETEALKTELNKLKRQYIKLEKTTNKRPKLDKESEKNIFEQINHLVQYVSPLNDPELKGMLKFDKKEDTNAQKNDNNDVSSTSEDAMNINHMQFSDRPMCVFAKKPTFLNIEDCDGVAITSSTHSSPIGPIQVYMISPIKHGRILPNQQQPPI</sequence>
<protein>
    <submittedName>
        <fullName evidence="4">Uncharacterized protein</fullName>
    </submittedName>
</protein>
<proteinExistence type="predicted"/>
<dbReference type="Proteomes" id="UP000887540">
    <property type="component" value="Unplaced"/>
</dbReference>
<reference evidence="4" key="1">
    <citation type="submission" date="2022-11" db="UniProtKB">
        <authorList>
            <consortium name="WormBaseParasite"/>
        </authorList>
    </citation>
    <scope>IDENTIFICATION</scope>
</reference>
<evidence type="ECO:0000256" key="1">
    <source>
        <dbReference type="SAM" id="Coils"/>
    </source>
</evidence>